<gene>
    <name evidence="1" type="ORF">ACFO3U_06285</name>
</gene>
<protein>
    <recommendedName>
        <fullName evidence="3">Transmembrane protein</fullName>
    </recommendedName>
</protein>
<accession>A0ABV9P1X7</accession>
<reference evidence="2" key="1">
    <citation type="journal article" date="2019" name="Int. J. Syst. Evol. Microbiol.">
        <title>The Global Catalogue of Microorganisms (GCM) 10K type strain sequencing project: providing services to taxonomists for standard genome sequencing and annotation.</title>
        <authorList>
            <consortium name="The Broad Institute Genomics Platform"/>
            <consortium name="The Broad Institute Genome Sequencing Center for Infectious Disease"/>
            <person name="Wu L."/>
            <person name="Ma J."/>
        </authorList>
    </citation>
    <scope>NUCLEOTIDE SEQUENCE [LARGE SCALE GENOMIC DNA]</scope>
    <source>
        <strain evidence="2">CCUG 50349</strain>
    </source>
</reference>
<evidence type="ECO:0000313" key="2">
    <source>
        <dbReference type="Proteomes" id="UP001595885"/>
    </source>
</evidence>
<organism evidence="1 2">
    <name type="scientific">Flavobacterium ponti</name>
    <dbReference type="NCBI Taxonomy" id="665133"/>
    <lineage>
        <taxon>Bacteria</taxon>
        <taxon>Pseudomonadati</taxon>
        <taxon>Bacteroidota</taxon>
        <taxon>Flavobacteriia</taxon>
        <taxon>Flavobacteriales</taxon>
        <taxon>Flavobacteriaceae</taxon>
        <taxon>Flavobacterium</taxon>
    </lineage>
</organism>
<comment type="caution">
    <text evidence="1">The sequence shown here is derived from an EMBL/GenBank/DDBJ whole genome shotgun (WGS) entry which is preliminary data.</text>
</comment>
<dbReference type="RefSeq" id="WP_379739345.1">
    <property type="nucleotide sequence ID" value="NZ_JBHSGW010000004.1"/>
</dbReference>
<sequence length="125" mass="14392">MKKLVFIIITLMLIKPVLPVVDYVINYDYISTKLCENIDKPQLKCNGKCHLAKELAKASESEKPLNSDKKQTFKFEIEVLFCESISNYNATTILNFETNESNSFYQNLYFSEVTTSVFHPPTFSC</sequence>
<name>A0ABV9P1X7_9FLAO</name>
<keyword evidence="2" id="KW-1185">Reference proteome</keyword>
<dbReference type="Proteomes" id="UP001595885">
    <property type="component" value="Unassembled WGS sequence"/>
</dbReference>
<evidence type="ECO:0008006" key="3">
    <source>
        <dbReference type="Google" id="ProtNLM"/>
    </source>
</evidence>
<evidence type="ECO:0000313" key="1">
    <source>
        <dbReference type="EMBL" id="MFC4739598.1"/>
    </source>
</evidence>
<dbReference type="EMBL" id="JBHSGW010000004">
    <property type="protein sequence ID" value="MFC4739598.1"/>
    <property type="molecule type" value="Genomic_DNA"/>
</dbReference>
<proteinExistence type="predicted"/>